<reference evidence="1" key="1">
    <citation type="submission" date="2021-06" db="EMBL/GenBank/DDBJ databases">
        <authorList>
            <person name="Kallberg Y."/>
            <person name="Tangrot J."/>
            <person name="Rosling A."/>
        </authorList>
    </citation>
    <scope>NUCLEOTIDE SEQUENCE</scope>
    <source>
        <strain evidence="1">28 12/20/2015</strain>
    </source>
</reference>
<dbReference type="EMBL" id="CAJVPW010065621">
    <property type="protein sequence ID" value="CAG8787277.1"/>
    <property type="molecule type" value="Genomic_DNA"/>
</dbReference>
<comment type="caution">
    <text evidence="1">The sequence shown here is derived from an EMBL/GenBank/DDBJ whole genome shotgun (WGS) entry which is preliminary data.</text>
</comment>
<evidence type="ECO:0000313" key="2">
    <source>
        <dbReference type="Proteomes" id="UP000789366"/>
    </source>
</evidence>
<keyword evidence="2" id="KW-1185">Reference proteome</keyword>
<evidence type="ECO:0000313" key="1">
    <source>
        <dbReference type="EMBL" id="CAG8787277.1"/>
    </source>
</evidence>
<feature type="non-terminal residue" evidence="1">
    <location>
        <position position="1"/>
    </location>
</feature>
<dbReference type="Proteomes" id="UP000789366">
    <property type="component" value="Unassembled WGS sequence"/>
</dbReference>
<proteinExistence type="predicted"/>
<accession>A0ACA9RD98</accession>
<gene>
    <name evidence="1" type="ORF">SPELUC_LOCUS16910</name>
</gene>
<protein>
    <submittedName>
        <fullName evidence="1">15715_t:CDS:1</fullName>
    </submittedName>
</protein>
<feature type="non-terminal residue" evidence="1">
    <location>
        <position position="61"/>
    </location>
</feature>
<name>A0ACA9RD98_9GLOM</name>
<organism evidence="1 2">
    <name type="scientific">Cetraspora pellucida</name>
    <dbReference type="NCBI Taxonomy" id="1433469"/>
    <lineage>
        <taxon>Eukaryota</taxon>
        <taxon>Fungi</taxon>
        <taxon>Fungi incertae sedis</taxon>
        <taxon>Mucoromycota</taxon>
        <taxon>Glomeromycotina</taxon>
        <taxon>Glomeromycetes</taxon>
        <taxon>Diversisporales</taxon>
        <taxon>Gigasporaceae</taxon>
        <taxon>Cetraspora</taxon>
    </lineage>
</organism>
<sequence length="61" mass="7309">EKRRLAREAANAKRQEELRLEQERREKTTKNSYDSVFAETNMRSNYQNVADGEEIDLEEDF</sequence>